<evidence type="ECO:0000313" key="1">
    <source>
        <dbReference type="EMBL" id="MCY1083213.1"/>
    </source>
</evidence>
<reference evidence="1 2" key="1">
    <citation type="submission" date="2022-11" db="EMBL/GenBank/DDBJ databases">
        <title>Minimal conservation of predation-associated metabolite biosynthetic gene clusters underscores biosynthetic potential of Myxococcota including descriptions for ten novel species: Archangium lansinium sp. nov., Myxococcus landrumus sp. nov., Nannocystis bai.</title>
        <authorList>
            <person name="Ahearne A."/>
            <person name="Stevens C."/>
            <person name="Phillips K."/>
        </authorList>
    </citation>
    <scope>NUCLEOTIDE SEQUENCE [LARGE SCALE GENOMIC DNA]</scope>
    <source>
        <strain evidence="1 2">MIWBW</strain>
    </source>
</reference>
<proteinExistence type="predicted"/>
<organism evidence="1 2">
    <name type="scientific">Archangium lansingense</name>
    <dbReference type="NCBI Taxonomy" id="2995310"/>
    <lineage>
        <taxon>Bacteria</taxon>
        <taxon>Pseudomonadati</taxon>
        <taxon>Myxococcota</taxon>
        <taxon>Myxococcia</taxon>
        <taxon>Myxococcales</taxon>
        <taxon>Cystobacterineae</taxon>
        <taxon>Archangiaceae</taxon>
        <taxon>Archangium</taxon>
    </lineage>
</organism>
<comment type="caution">
    <text evidence="1">The sequence shown here is derived from an EMBL/GenBank/DDBJ whole genome shotgun (WGS) entry which is preliminary data.</text>
</comment>
<keyword evidence="2" id="KW-1185">Reference proteome</keyword>
<evidence type="ECO:0000313" key="2">
    <source>
        <dbReference type="Proteomes" id="UP001207654"/>
    </source>
</evidence>
<sequence length="51" mass="5739">MSLHVAVRLQNKIYDAFTGPQGLSEDEYIRRLVTEEGMKITSAVLNSLDDL</sequence>
<dbReference type="Proteomes" id="UP001207654">
    <property type="component" value="Unassembled WGS sequence"/>
</dbReference>
<name>A0ABT4AND3_9BACT</name>
<dbReference type="EMBL" id="JAPNKA010000001">
    <property type="protein sequence ID" value="MCY1083213.1"/>
    <property type="molecule type" value="Genomic_DNA"/>
</dbReference>
<protein>
    <submittedName>
        <fullName evidence="1">Uncharacterized protein</fullName>
    </submittedName>
</protein>
<accession>A0ABT4AND3</accession>
<gene>
    <name evidence="1" type="ORF">OV287_53135</name>
</gene>
<dbReference type="RefSeq" id="WP_267541751.1">
    <property type="nucleotide sequence ID" value="NZ_JAPNKA010000001.1"/>
</dbReference>